<dbReference type="PROSITE" id="PS51379">
    <property type="entry name" value="4FE4S_FER_2"/>
    <property type="match status" value="1"/>
</dbReference>
<comment type="subunit">
    <text evidence="9">Monomer.</text>
</comment>
<dbReference type="InterPro" id="IPR011989">
    <property type="entry name" value="ARM-like"/>
</dbReference>
<feature type="binding site" evidence="9">
    <location>
        <position position="254"/>
    </location>
    <ligand>
        <name>cob(II)alamin</name>
        <dbReference type="ChEBI" id="CHEBI:16304"/>
    </ligand>
</feature>
<evidence type="ECO:0000256" key="1">
    <source>
        <dbReference type="ARBA" id="ARBA00022485"/>
    </source>
</evidence>
<dbReference type="GO" id="GO:0008616">
    <property type="term" value="P:tRNA queuosine(34) biosynthetic process"/>
    <property type="evidence" value="ECO:0007669"/>
    <property type="project" value="UniProtKB-UniRule"/>
</dbReference>
<evidence type="ECO:0000256" key="8">
    <source>
        <dbReference type="ARBA" id="ARBA00023014"/>
    </source>
</evidence>
<dbReference type="Pfam" id="PF08331">
    <property type="entry name" value="QueG_DUF1730"/>
    <property type="match status" value="1"/>
</dbReference>
<proteinExistence type="inferred from homology"/>
<feature type="compositionally biased region" description="Low complexity" evidence="10">
    <location>
        <begin position="20"/>
        <end position="30"/>
    </location>
</feature>
<dbReference type="PROSITE" id="PS00198">
    <property type="entry name" value="4FE4S_FER_1"/>
    <property type="match status" value="1"/>
</dbReference>
<keyword evidence="5 9" id="KW-0671">Queuosine biosynthesis</keyword>
<feature type="domain" description="4Fe-4S ferredoxin-type" evidence="11">
    <location>
        <begin position="214"/>
        <end position="246"/>
    </location>
</feature>
<feature type="binding site" evidence="9">
    <location>
        <position position="286"/>
    </location>
    <ligand>
        <name>[4Fe-4S] cluster</name>
        <dbReference type="ChEBI" id="CHEBI:49883"/>
        <label>1</label>
    </ligand>
</feature>
<dbReference type="NCBIfam" id="TIGR00276">
    <property type="entry name" value="tRNA epoxyqueuosine(34) reductase QueG"/>
    <property type="match status" value="1"/>
</dbReference>
<dbReference type="PROSITE" id="PS50077">
    <property type="entry name" value="HEAT_REPEAT"/>
    <property type="match status" value="1"/>
</dbReference>
<feature type="binding site" evidence="9">
    <location>
        <position position="192"/>
    </location>
    <ligand>
        <name>cob(II)alamin</name>
        <dbReference type="ChEBI" id="CHEBI:16304"/>
    </ligand>
</feature>
<evidence type="ECO:0000259" key="11">
    <source>
        <dbReference type="PROSITE" id="PS51379"/>
    </source>
</evidence>
<keyword evidence="3 9" id="KW-0819">tRNA processing</keyword>
<keyword evidence="4 9" id="KW-0479">Metal-binding</keyword>
<feature type="binding site" evidence="9">
    <location>
        <position position="282"/>
    </location>
    <ligand>
        <name>[4Fe-4S] cluster</name>
        <dbReference type="ChEBI" id="CHEBI:49883"/>
        <label>2</label>
    </ligand>
</feature>
<evidence type="ECO:0000256" key="9">
    <source>
        <dbReference type="HAMAP-Rule" id="MF_00916"/>
    </source>
</evidence>
<dbReference type="InterPro" id="IPR016024">
    <property type="entry name" value="ARM-type_fold"/>
</dbReference>
<dbReference type="PANTHER" id="PTHR30002:SF4">
    <property type="entry name" value="EPOXYQUEUOSINE REDUCTASE"/>
    <property type="match status" value="1"/>
</dbReference>
<feature type="active site" description="Proton donor" evidence="9">
    <location>
        <position position="171"/>
    </location>
</feature>
<dbReference type="Pfam" id="PF13646">
    <property type="entry name" value="HEAT_2"/>
    <property type="match status" value="1"/>
</dbReference>
<evidence type="ECO:0000256" key="5">
    <source>
        <dbReference type="ARBA" id="ARBA00022785"/>
    </source>
</evidence>
<dbReference type="GO" id="GO:0052693">
    <property type="term" value="F:epoxyqueuosine reductase activity"/>
    <property type="evidence" value="ECO:0007669"/>
    <property type="project" value="UniProtKB-UniRule"/>
</dbReference>
<dbReference type="GO" id="GO:0031419">
    <property type="term" value="F:cobalamin binding"/>
    <property type="evidence" value="ECO:0007669"/>
    <property type="project" value="UniProtKB-KW"/>
</dbReference>
<evidence type="ECO:0000313" key="13">
    <source>
        <dbReference type="Proteomes" id="UP000318834"/>
    </source>
</evidence>
<evidence type="ECO:0000256" key="7">
    <source>
        <dbReference type="ARBA" id="ARBA00023004"/>
    </source>
</evidence>
<dbReference type="Proteomes" id="UP000318834">
    <property type="component" value="Unassembled WGS sequence"/>
</dbReference>
<dbReference type="SUPFAM" id="SSF46548">
    <property type="entry name" value="alpha-helical ferredoxin"/>
    <property type="match status" value="1"/>
</dbReference>
<keyword evidence="8 9" id="KW-0411">Iron-sulfur</keyword>
<feature type="binding site" evidence="9">
    <location>
        <position position="195"/>
    </location>
    <ligand>
        <name>cob(II)alamin</name>
        <dbReference type="ChEBI" id="CHEBI:16304"/>
    </ligand>
</feature>
<dbReference type="EC" id="1.17.99.6" evidence="9"/>
<keyword evidence="1 9" id="KW-0004">4Fe-4S</keyword>
<keyword evidence="7 9" id="KW-0408">Iron</keyword>
<dbReference type="InterPro" id="IPR017896">
    <property type="entry name" value="4Fe4S_Fe-S-bd"/>
</dbReference>
<dbReference type="PANTHER" id="PTHR30002">
    <property type="entry name" value="EPOXYQUEUOSINE REDUCTASE"/>
    <property type="match status" value="1"/>
</dbReference>
<dbReference type="UniPathway" id="UPA00392"/>
<feature type="binding site" evidence="9">
    <location>
        <position position="232"/>
    </location>
    <ligand>
        <name>[4Fe-4S] cluster</name>
        <dbReference type="ChEBI" id="CHEBI:49883"/>
        <label>1</label>
    </ligand>
</feature>
<dbReference type="InterPro" id="IPR021133">
    <property type="entry name" value="HEAT_type_2"/>
</dbReference>
<dbReference type="InterPro" id="IPR004155">
    <property type="entry name" value="PBS_lyase_HEAT"/>
</dbReference>
<keyword evidence="9" id="KW-0846">Cobalamin</keyword>
<feature type="binding site" evidence="9">
    <location>
        <position position="226"/>
    </location>
    <ligand>
        <name>[4Fe-4S] cluster</name>
        <dbReference type="ChEBI" id="CHEBI:49883"/>
        <label>1</label>
    </ligand>
</feature>
<protein>
    <recommendedName>
        <fullName evidence="9">Epoxyqueuosine reductase</fullName>
        <ecNumber evidence="9">1.17.99.6</ecNumber>
    </recommendedName>
    <alternativeName>
        <fullName evidence="9">Queuosine biosynthesis protein QueG</fullName>
    </alternativeName>
</protein>
<feature type="region of interest" description="Disordered" evidence="10">
    <location>
        <begin position="1"/>
        <end position="30"/>
    </location>
</feature>
<dbReference type="InterPro" id="IPR017900">
    <property type="entry name" value="4Fe4S_Fe_S_CS"/>
</dbReference>
<dbReference type="Pfam" id="PF13484">
    <property type="entry name" value="Fer4_16"/>
    <property type="match status" value="1"/>
</dbReference>
<dbReference type="InterPro" id="IPR013542">
    <property type="entry name" value="QueG_DUF1730"/>
</dbReference>
<comment type="pathway">
    <text evidence="9">tRNA modification; tRNA-queuosine biosynthesis.</text>
</comment>
<keyword evidence="2 9" id="KW-0963">Cytoplasm</keyword>
<feature type="binding site" evidence="9">
    <location>
        <position position="279"/>
    </location>
    <ligand>
        <name>[4Fe-4S] cluster</name>
        <dbReference type="ChEBI" id="CHEBI:49883"/>
        <label>2</label>
    </ligand>
</feature>
<comment type="catalytic activity">
    <reaction evidence="9">
        <text>epoxyqueuosine(34) in tRNA + AH2 = queuosine(34) in tRNA + A + H2O</text>
        <dbReference type="Rhea" id="RHEA:32159"/>
        <dbReference type="Rhea" id="RHEA-COMP:18571"/>
        <dbReference type="Rhea" id="RHEA-COMP:18582"/>
        <dbReference type="ChEBI" id="CHEBI:13193"/>
        <dbReference type="ChEBI" id="CHEBI:15377"/>
        <dbReference type="ChEBI" id="CHEBI:17499"/>
        <dbReference type="ChEBI" id="CHEBI:194431"/>
        <dbReference type="ChEBI" id="CHEBI:194443"/>
        <dbReference type="EC" id="1.17.99.6"/>
    </reaction>
</comment>
<gene>
    <name evidence="9 12" type="primary">queG</name>
    <name evidence="12" type="ORF">E6H05_05855</name>
</gene>
<dbReference type="SUPFAM" id="SSF48371">
    <property type="entry name" value="ARM repeat"/>
    <property type="match status" value="1"/>
</dbReference>
<accession>A0A537IWU4</accession>
<evidence type="ECO:0000256" key="6">
    <source>
        <dbReference type="ARBA" id="ARBA00023002"/>
    </source>
</evidence>
<keyword evidence="6 9" id="KW-0560">Oxidoreductase</keyword>
<comment type="function">
    <text evidence="9">Catalyzes the conversion of epoxyqueuosine (oQ) to queuosine (Q), which is a hypermodified base found in the wobble positions of tRNA(Asp), tRNA(Asn), tRNA(His) and tRNA(Tyr).</text>
</comment>
<keyword evidence="9" id="KW-0170">Cobalt</keyword>
<dbReference type="GO" id="GO:0046872">
    <property type="term" value="F:metal ion binding"/>
    <property type="evidence" value="ECO:0007669"/>
    <property type="project" value="UniProtKB-KW"/>
</dbReference>
<feature type="binding site" evidence="9">
    <location>
        <position position="207"/>
    </location>
    <ligand>
        <name>cob(II)alamin</name>
        <dbReference type="ChEBI" id="CHEBI:16304"/>
    </ligand>
</feature>
<comment type="similarity">
    <text evidence="9">Belongs to the QueG family.</text>
</comment>
<comment type="subcellular location">
    <subcellularLocation>
        <location evidence="9">Cytoplasm</location>
    </subcellularLocation>
</comment>
<comment type="caution">
    <text evidence="12">The sequence shown here is derived from an EMBL/GenBank/DDBJ whole genome shotgun (WGS) entry which is preliminary data.</text>
</comment>
<feature type="binding site" evidence="9">
    <location>
        <position position="171"/>
    </location>
    <ligand>
        <name>cob(II)alamin</name>
        <dbReference type="ChEBI" id="CHEBI:16304"/>
    </ligand>
</feature>
<comment type="cofactor">
    <cofactor evidence="9">
        <name>cob(II)alamin</name>
        <dbReference type="ChEBI" id="CHEBI:16304"/>
    </cofactor>
</comment>
<evidence type="ECO:0000256" key="3">
    <source>
        <dbReference type="ARBA" id="ARBA00022694"/>
    </source>
</evidence>
<feature type="binding site" evidence="9">
    <location>
        <begin position="279"/>
        <end position="280"/>
    </location>
    <ligand>
        <name>cob(II)alamin</name>
        <dbReference type="ChEBI" id="CHEBI:16304"/>
    </ligand>
</feature>
<dbReference type="InterPro" id="IPR004453">
    <property type="entry name" value="QueG"/>
</dbReference>
<evidence type="ECO:0000256" key="4">
    <source>
        <dbReference type="ARBA" id="ARBA00022723"/>
    </source>
</evidence>
<comment type="caution">
    <text evidence="9">Lacks conserved residue(s) required for the propagation of feature annotation.</text>
</comment>
<feature type="binding site" evidence="9">
    <location>
        <position position="229"/>
    </location>
    <ligand>
        <name>[4Fe-4S] cluster</name>
        <dbReference type="ChEBI" id="CHEBI:49883"/>
        <label>1</label>
    </ligand>
</feature>
<dbReference type="Gene3D" id="1.25.10.10">
    <property type="entry name" value="Leucine-rich Repeat Variant"/>
    <property type="match status" value="1"/>
</dbReference>
<dbReference type="Gene3D" id="3.30.70.20">
    <property type="match status" value="1"/>
</dbReference>
<dbReference type="HAMAP" id="MF_00916">
    <property type="entry name" value="QueG"/>
    <property type="match status" value="1"/>
</dbReference>
<evidence type="ECO:0000256" key="10">
    <source>
        <dbReference type="SAM" id="MobiDB-lite"/>
    </source>
</evidence>
<feature type="binding site" evidence="9">
    <location>
        <position position="236"/>
    </location>
    <ligand>
        <name>[4Fe-4S] cluster</name>
        <dbReference type="ChEBI" id="CHEBI:49883"/>
        <label>2</label>
    </ligand>
</feature>
<dbReference type="GO" id="GO:0051539">
    <property type="term" value="F:4 iron, 4 sulfur cluster binding"/>
    <property type="evidence" value="ECO:0007669"/>
    <property type="project" value="UniProtKB-KW"/>
</dbReference>
<sequence>MALNLSRSGDLSHGDGVQSAGRRPAGPARPAHADLIHSSLMDHALTLEVKAYAHGLGFDLVGITTADPLPEHGERMAQWVAAGMHGEMEYVSRHAPKAANPAYTAAGARSVVVVGLAYRWDAPAPSPDSLSGRISSYARGTDYHEVMEHRLRDLAGFLSERGAGLARYYVDTGPLLDRAIAHRAGLGWFGKNTMLITKTGHGSYVFLGEILTDLELESDQPAEGSCGRCRICLDQCPTGAIVAPFVVDARRCISYLTIELRGWIPRELRPLMQTWVFGCDVCQDVCPHNALVREGIHQEFAPRKDVAFPDLVELLHIDEAAYQERFRHSAIKRAKRQGLRRNAAVALGNLRDPRAVPALVRALDDEDSIVRGHAAWALGRIAHPQARATLRDRLEQESDPRVREEIEFALTSLS</sequence>
<feature type="binding site" evidence="9">
    <location>
        <position position="252"/>
    </location>
    <ligand>
        <name>[4Fe-4S] cluster</name>
        <dbReference type="ChEBI" id="CHEBI:49883"/>
        <label>2</label>
    </ligand>
</feature>
<dbReference type="EMBL" id="VBAP01000040">
    <property type="protein sequence ID" value="TMI75745.1"/>
    <property type="molecule type" value="Genomic_DNA"/>
</dbReference>
<dbReference type="GO" id="GO:0005737">
    <property type="term" value="C:cytoplasm"/>
    <property type="evidence" value="ECO:0007669"/>
    <property type="project" value="UniProtKB-SubCell"/>
</dbReference>
<dbReference type="AlphaFoldDB" id="A0A537IWU4"/>
<reference evidence="12 13" key="1">
    <citation type="journal article" date="2019" name="Nat. Microbiol.">
        <title>Mediterranean grassland soil C-N compound turnover is dependent on rainfall and depth, and is mediated by genomically divergent microorganisms.</title>
        <authorList>
            <person name="Diamond S."/>
            <person name="Andeer P.F."/>
            <person name="Li Z."/>
            <person name="Crits-Christoph A."/>
            <person name="Burstein D."/>
            <person name="Anantharaman K."/>
            <person name="Lane K.R."/>
            <person name="Thomas B.C."/>
            <person name="Pan C."/>
            <person name="Northen T.R."/>
            <person name="Banfield J.F."/>
        </authorList>
    </citation>
    <scope>NUCLEOTIDE SEQUENCE [LARGE SCALE GENOMIC DNA]</scope>
    <source>
        <strain evidence="12">NP_8</strain>
    </source>
</reference>
<evidence type="ECO:0000313" key="12">
    <source>
        <dbReference type="EMBL" id="TMI75745.1"/>
    </source>
</evidence>
<evidence type="ECO:0000256" key="2">
    <source>
        <dbReference type="ARBA" id="ARBA00022490"/>
    </source>
</evidence>
<organism evidence="12 13">
    <name type="scientific">Candidatus Segetimicrobium genomatis</name>
    <dbReference type="NCBI Taxonomy" id="2569760"/>
    <lineage>
        <taxon>Bacteria</taxon>
        <taxon>Bacillati</taxon>
        <taxon>Candidatus Sysuimicrobiota</taxon>
        <taxon>Candidatus Sysuimicrobiia</taxon>
        <taxon>Candidatus Sysuimicrobiales</taxon>
        <taxon>Candidatus Segetimicrobiaceae</taxon>
        <taxon>Candidatus Segetimicrobium</taxon>
    </lineage>
</organism>
<comment type="cofactor">
    <cofactor evidence="9">
        <name>[4Fe-4S] cluster</name>
        <dbReference type="ChEBI" id="CHEBI:49883"/>
    </cofactor>
    <text evidence="9">Binds 2 [4Fe-4S] clusters per monomer.</text>
</comment>
<dbReference type="SMART" id="SM00567">
    <property type="entry name" value="EZ_HEAT"/>
    <property type="match status" value="2"/>
</dbReference>
<name>A0A537IWU4_9BACT</name>